<evidence type="ECO:0000313" key="2">
    <source>
        <dbReference type="EMBL" id="SPH22031.1"/>
    </source>
</evidence>
<dbReference type="EMBL" id="OMOR01000001">
    <property type="protein sequence ID" value="SPH22031.1"/>
    <property type="molecule type" value="Genomic_DNA"/>
</dbReference>
<dbReference type="Pfam" id="PF00144">
    <property type="entry name" value="Beta-lactamase"/>
    <property type="match status" value="1"/>
</dbReference>
<dbReference type="InterPro" id="IPR001466">
    <property type="entry name" value="Beta-lactam-related"/>
</dbReference>
<accession>A0A2R8BG38</accession>
<dbReference type="PANTHER" id="PTHR43283">
    <property type="entry name" value="BETA-LACTAMASE-RELATED"/>
    <property type="match status" value="1"/>
</dbReference>
<dbReference type="EC" id="3.5.1.46" evidence="2"/>
<organism evidence="2 3">
    <name type="scientific">Ascidiaceihabitans donghaensis</name>
    <dbReference type="NCBI Taxonomy" id="1510460"/>
    <lineage>
        <taxon>Bacteria</taxon>
        <taxon>Pseudomonadati</taxon>
        <taxon>Pseudomonadota</taxon>
        <taxon>Alphaproteobacteria</taxon>
        <taxon>Rhodobacterales</taxon>
        <taxon>Paracoccaceae</taxon>
        <taxon>Ascidiaceihabitans</taxon>
    </lineage>
</organism>
<evidence type="ECO:0000313" key="3">
    <source>
        <dbReference type="Proteomes" id="UP000244880"/>
    </source>
</evidence>
<dbReference type="PANTHER" id="PTHR43283:SF14">
    <property type="entry name" value="BLL8153 PROTEIN"/>
    <property type="match status" value="1"/>
</dbReference>
<gene>
    <name evidence="2" type="primary">nylB'</name>
    <name evidence="2" type="ORF">ASD8599_02777</name>
</gene>
<dbReference type="SUPFAM" id="SSF56601">
    <property type="entry name" value="beta-lactamase/transpeptidase-like"/>
    <property type="match status" value="1"/>
</dbReference>
<dbReference type="RefSeq" id="WP_108829034.1">
    <property type="nucleotide sequence ID" value="NZ_OMOR01000001.1"/>
</dbReference>
<dbReference type="InterPro" id="IPR012338">
    <property type="entry name" value="Beta-lactam/transpept-like"/>
</dbReference>
<keyword evidence="3" id="KW-1185">Reference proteome</keyword>
<proteinExistence type="predicted"/>
<reference evidence="2 3" key="1">
    <citation type="submission" date="2018-03" db="EMBL/GenBank/DDBJ databases">
        <authorList>
            <person name="Keele B.F."/>
        </authorList>
    </citation>
    <scope>NUCLEOTIDE SEQUENCE [LARGE SCALE GENOMIC DNA]</scope>
    <source>
        <strain evidence="2 3">CECT 8599</strain>
    </source>
</reference>
<dbReference type="OrthoDB" id="9814204at2"/>
<feature type="domain" description="Beta-lactamase-related" evidence="1">
    <location>
        <begin position="91"/>
        <end position="364"/>
    </location>
</feature>
<name>A0A2R8BG38_9RHOB</name>
<dbReference type="Gene3D" id="3.40.710.10">
    <property type="entry name" value="DD-peptidase/beta-lactamase superfamily"/>
    <property type="match status" value="1"/>
</dbReference>
<dbReference type="Proteomes" id="UP000244880">
    <property type="component" value="Unassembled WGS sequence"/>
</dbReference>
<dbReference type="GO" id="GO:0019875">
    <property type="term" value="F:6-aminohexanoate-dimer hydrolase activity"/>
    <property type="evidence" value="ECO:0007669"/>
    <property type="project" value="UniProtKB-EC"/>
</dbReference>
<dbReference type="AlphaFoldDB" id="A0A2R8BG38"/>
<dbReference type="InterPro" id="IPR050789">
    <property type="entry name" value="Diverse_Enzym_Activities"/>
</dbReference>
<evidence type="ECO:0000259" key="1">
    <source>
        <dbReference type="Pfam" id="PF00144"/>
    </source>
</evidence>
<sequence>MISMLVVLATLIGTIGIGLIWKGAELKRLMAVNTLFREDRIVQNFSNMRGAFLNRDLDIGTGVVSPLPESTPLEMPAVFAPWAAVRHVTSTLVLKNGAIVHQSYHHGTTESDLRISWSMAKSYLSVLFGVLVDEGAIPSLDTKVVDLVPVLKGGAYERARIIDVLRMSSGITFNEDYLDKASDINRMGRVLALGKRMDDFAAGLTDTFAEPGDVMQYTSIDTHVLGMVARAATGRDIVDLMSEKVIARLGLETTPYYLTDGAGTAFVLGGLNMTTRDYARFGQMILQHGTWHGQRIVSADWVRASVIPSANTGLGEFKYGYQWWIPEDAIAGKEVMARGIYGQYIYISYEQSVVVVITSADRGFRDDGVIESAVDTCRAIAKATGDANGT</sequence>
<protein>
    <submittedName>
        <fullName evidence="2">6-aminohexanoate-dimer hydrolase</fullName>
        <ecNumber evidence="2">3.5.1.46</ecNumber>
    </submittedName>
</protein>
<keyword evidence="2" id="KW-0378">Hydrolase</keyword>